<proteinExistence type="predicted"/>
<dbReference type="Proteomes" id="UP000321291">
    <property type="component" value="Chromosome"/>
</dbReference>
<reference evidence="1 2" key="1">
    <citation type="journal article" date="2017" name="Int. J. Syst. Evol. Microbiol.">
        <title>Arachidicoccus ginsenosidivorans sp. nov., with ginsenoside-converting activity isolated from ginseng cultivating soil.</title>
        <authorList>
            <person name="Siddiqi M.Z."/>
            <person name="Aslam Z."/>
            <person name="Im W.T."/>
        </authorList>
    </citation>
    <scope>NUCLEOTIDE SEQUENCE [LARGE SCALE GENOMIC DNA]</scope>
    <source>
        <strain evidence="1 2">Gsoil 809</strain>
    </source>
</reference>
<sequence>MSMYNSKAKKNGYVNLMSGKGFHRIFGWRNPAPWLIDFANEVIDSKVVLQNGRYESGDTFIFNPRSIKRLDYDILCKADPKTLILMERANYKDKKFEQRATKRISTVVGNCNLFGEHPDYSNFININIVNFTLQKKSPAYIHYFDLYYEKGIKNDVLKIIIELPKFNKGLEALETEQDKWLYLFKNLHNLNKRPSQFDSDVFKRLFEDPLLQW</sequence>
<gene>
    <name evidence="1" type="ORF">FSB73_06000</name>
</gene>
<name>A0A5B8VI89_9BACT</name>
<dbReference type="PANTHER" id="PTHR41317">
    <property type="entry name" value="PD-(D_E)XK NUCLEASE FAMILY TRANSPOSASE"/>
    <property type="match status" value="1"/>
</dbReference>
<accession>A0A5B8VI89</accession>
<dbReference type="PANTHER" id="PTHR41317:SF1">
    <property type="entry name" value="PD-(D_E)XK NUCLEASE FAMILY TRANSPOSASE"/>
    <property type="match status" value="1"/>
</dbReference>
<evidence type="ECO:0000313" key="1">
    <source>
        <dbReference type="EMBL" id="QEC71297.1"/>
    </source>
</evidence>
<evidence type="ECO:0000313" key="2">
    <source>
        <dbReference type="Proteomes" id="UP000321291"/>
    </source>
</evidence>
<protein>
    <submittedName>
        <fullName evidence="1">Uncharacterized protein</fullName>
    </submittedName>
</protein>
<keyword evidence="2" id="KW-1185">Reference proteome</keyword>
<dbReference type="KEGG" id="agi:FSB73_06000"/>
<dbReference type="EMBL" id="CP042434">
    <property type="protein sequence ID" value="QEC71297.1"/>
    <property type="molecule type" value="Genomic_DNA"/>
</dbReference>
<organism evidence="1 2">
    <name type="scientific">Arachidicoccus ginsenosidivorans</name>
    <dbReference type="NCBI Taxonomy" id="496057"/>
    <lineage>
        <taxon>Bacteria</taxon>
        <taxon>Pseudomonadati</taxon>
        <taxon>Bacteroidota</taxon>
        <taxon>Chitinophagia</taxon>
        <taxon>Chitinophagales</taxon>
        <taxon>Chitinophagaceae</taxon>
        <taxon>Arachidicoccus</taxon>
    </lineage>
</organism>
<dbReference type="AlphaFoldDB" id="A0A5B8VI89"/>
<dbReference type="Pfam" id="PF12784">
    <property type="entry name" value="PDDEXK_2"/>
    <property type="match status" value="1"/>
</dbReference>